<feature type="transmembrane region" description="Helical" evidence="1">
    <location>
        <begin position="168"/>
        <end position="192"/>
    </location>
</feature>
<feature type="transmembrane region" description="Helical" evidence="1">
    <location>
        <begin position="313"/>
        <end position="340"/>
    </location>
</feature>
<dbReference type="AlphaFoldDB" id="A0A6G7CMV8"/>
<protein>
    <submittedName>
        <fullName evidence="3">C4-dicarboxylate ABC transporter permease</fullName>
    </submittedName>
</protein>
<sequence length="506" mass="52763">MLSNFISAADLFLNPTIFIAISGGVFLGLIFGSLPGLTATMGIALLLPLTFSMEAVTGMGMLLGVYCGAISGGSIPAALLNIPGTPSSVATTLDAYPMAKNGEPGRALGLAIVSSLIGGLVSVVIFAFASPIIANIALKFSAIEYFSLGLFGLTIIASVSGKSIIKGLVAGLLGVLFSLVGIDSLTGVIRLTGGVPELIGGIEFMPALIGLFALSQILNDAISKASGGSVGNIKVNNAYPRIKETLSQWKVWSLSSLIGAIIGAIPGAGGSIASFLAYDQAKNLSKTPEKFGTGHNEGVISCESANNGMTGGALIPMMTLGIPGDASAAILMGGLLIHGLQPGPTLFTDTPDIAYGIIIAFLVANILMFVFQSIGIKLFVRVLQIPRSYLLSFILVMCILGAFGISGTLTSAWILLIFGVLGFFLNRYGFSSAPIVLGMILGYMVESNFRRGMTMYEGDWSVFFTRPISLAFVLLSVISIVLPVYRKYKKSAKKAAHNLNGKFKEN</sequence>
<feature type="transmembrane region" description="Helical" evidence="1">
    <location>
        <begin position="428"/>
        <end position="445"/>
    </location>
</feature>
<feature type="transmembrane region" description="Helical" evidence="1">
    <location>
        <begin position="107"/>
        <end position="130"/>
    </location>
</feature>
<dbReference type="RefSeq" id="WP_165312922.1">
    <property type="nucleotide sequence ID" value="NZ_CP049332.1"/>
</dbReference>
<keyword evidence="4" id="KW-1185">Reference proteome</keyword>
<reference evidence="3 4" key="1">
    <citation type="submission" date="2020-02" db="EMBL/GenBank/DDBJ databases">
        <title>A complete genome of a marine bacterium Vibrio sp. ZWAL4003 isolated from the mangrove sediment with the ability to degrade polysaccharides.</title>
        <authorList>
            <person name="Wu J."/>
            <person name="Qu W."/>
            <person name="Zeng R."/>
        </authorList>
    </citation>
    <scope>NUCLEOTIDE SEQUENCE [LARGE SCALE GENOMIC DNA]</scope>
    <source>
        <strain evidence="3 4">ZWAL4003</strain>
    </source>
</reference>
<dbReference type="Pfam" id="PF01970">
    <property type="entry name" value="TctA"/>
    <property type="match status" value="1"/>
</dbReference>
<feature type="transmembrane region" description="Helical" evidence="1">
    <location>
        <begin position="465"/>
        <end position="485"/>
    </location>
</feature>
<dbReference type="InterPro" id="IPR002823">
    <property type="entry name" value="DUF112_TM"/>
</dbReference>
<feature type="transmembrane region" description="Helical" evidence="1">
    <location>
        <begin position="12"/>
        <end position="31"/>
    </location>
</feature>
<dbReference type="EMBL" id="CP049332">
    <property type="protein sequence ID" value="QIH43386.1"/>
    <property type="molecule type" value="Genomic_DNA"/>
</dbReference>
<feature type="domain" description="DUF112" evidence="2">
    <location>
        <begin position="19"/>
        <end position="437"/>
    </location>
</feature>
<proteinExistence type="predicted"/>
<evidence type="ECO:0000259" key="2">
    <source>
        <dbReference type="Pfam" id="PF01970"/>
    </source>
</evidence>
<dbReference type="PANTHER" id="PTHR35342">
    <property type="entry name" value="TRICARBOXYLIC TRANSPORT PROTEIN"/>
    <property type="match status" value="1"/>
</dbReference>
<evidence type="ECO:0000256" key="1">
    <source>
        <dbReference type="SAM" id="Phobius"/>
    </source>
</evidence>
<feature type="transmembrane region" description="Helical" evidence="1">
    <location>
        <begin position="251"/>
        <end position="278"/>
    </location>
</feature>
<keyword evidence="1" id="KW-1133">Transmembrane helix</keyword>
<feature type="transmembrane region" description="Helical" evidence="1">
    <location>
        <begin position="43"/>
        <end position="66"/>
    </location>
</feature>
<dbReference type="PANTHER" id="PTHR35342:SF5">
    <property type="entry name" value="TRICARBOXYLIC TRANSPORT PROTEIN"/>
    <property type="match status" value="1"/>
</dbReference>
<keyword evidence="1" id="KW-0472">Membrane</keyword>
<feature type="transmembrane region" description="Helical" evidence="1">
    <location>
        <begin position="352"/>
        <end position="376"/>
    </location>
</feature>
<gene>
    <name evidence="3" type="ORF">G5S32_15415</name>
</gene>
<feature type="transmembrane region" description="Helical" evidence="1">
    <location>
        <begin position="136"/>
        <end position="156"/>
    </location>
</feature>
<feature type="transmembrane region" description="Helical" evidence="1">
    <location>
        <begin position="198"/>
        <end position="218"/>
    </location>
</feature>
<evidence type="ECO:0000313" key="3">
    <source>
        <dbReference type="EMBL" id="QIH43386.1"/>
    </source>
</evidence>
<dbReference type="Proteomes" id="UP000503003">
    <property type="component" value="Chromosome 2"/>
</dbReference>
<organism evidence="3 4">
    <name type="scientific">Vibrio ziniensis</name>
    <dbReference type="NCBI Taxonomy" id="2711221"/>
    <lineage>
        <taxon>Bacteria</taxon>
        <taxon>Pseudomonadati</taxon>
        <taxon>Pseudomonadota</taxon>
        <taxon>Gammaproteobacteria</taxon>
        <taxon>Vibrionales</taxon>
        <taxon>Vibrionaceae</taxon>
        <taxon>Vibrio</taxon>
    </lineage>
</organism>
<accession>A0A6G7CMV8</accession>
<keyword evidence="1" id="KW-0812">Transmembrane</keyword>
<feature type="transmembrane region" description="Helical" evidence="1">
    <location>
        <begin position="388"/>
        <end position="421"/>
    </location>
</feature>
<name>A0A6G7CMV8_9VIBR</name>
<dbReference type="KEGG" id="vzi:G5S32_15415"/>
<evidence type="ECO:0000313" key="4">
    <source>
        <dbReference type="Proteomes" id="UP000503003"/>
    </source>
</evidence>